<protein>
    <recommendedName>
        <fullName evidence="2">Alginate lyase 2 domain-containing protein</fullName>
    </recommendedName>
</protein>
<dbReference type="Pfam" id="PF08787">
    <property type="entry name" value="Alginate_lyase2"/>
    <property type="match status" value="2"/>
</dbReference>
<evidence type="ECO:0000313" key="4">
    <source>
        <dbReference type="Proteomes" id="UP001187471"/>
    </source>
</evidence>
<feature type="transmembrane region" description="Helical" evidence="1">
    <location>
        <begin position="6"/>
        <end position="26"/>
    </location>
</feature>
<keyword evidence="1" id="KW-1133">Transmembrane helix</keyword>
<name>A0AA88QWQ4_9ASTE</name>
<feature type="transmembrane region" description="Helical" evidence="1">
    <location>
        <begin position="238"/>
        <end position="256"/>
    </location>
</feature>
<dbReference type="PANTHER" id="PTHR33681:SF20">
    <property type="entry name" value="ALGINATE LYASE 2 DOMAIN-CONTAINING PROTEIN"/>
    <property type="match status" value="1"/>
</dbReference>
<dbReference type="Proteomes" id="UP001187471">
    <property type="component" value="Unassembled WGS sequence"/>
</dbReference>
<sequence length="469" mass="53924">MISAAIPFTQIMTSNSLLVVFYLSFLRLVGKQALAWGPTDPTQGFISLPFNRSYYHIQKPYNLPEDQRYSFINGIHTCWVLATDKPHTVTSQTKPRTEIGIQGYNYSSGVWQFEGYGYVPYGTSGVCIMQVFGATAPRATTLMVRVYNGSLMYYRENVLDPYIYDRWFRLNVIHDADAAKVKVFIDGYLKLEAAGRGGTSHTFKCGVYAQNNDSFIMESRWKNIKILRKSTIFMEDMVAVYHIVLLKLAFFLLTHLSQGWPINPTHGFIELPFNTSFYHIQKPYDLPIDQRYSFTDGVHKLWVYSTDNPLSRNSPTKPRTEIIISVHFLFSVIFISIMNRGYNYSSGVWQFEGYGYVPQGTSGVCIMQVFGANSPRATTLMLRVYNESLTYYRGPVLVPNIDNRWFRINVIHDVNASKVNVFVDRVLKYEAPGQGGTFHYFKCGVYAQNNDSDYMESRWKDIKVFKKCD</sequence>
<dbReference type="InterPro" id="IPR014895">
    <property type="entry name" value="Alginate_lyase_2"/>
</dbReference>
<reference evidence="3" key="1">
    <citation type="submission" date="2022-12" db="EMBL/GenBank/DDBJ databases">
        <title>Draft genome assemblies for two species of Escallonia (Escalloniales).</title>
        <authorList>
            <person name="Chanderbali A."/>
            <person name="Dervinis C."/>
            <person name="Anghel I."/>
            <person name="Soltis D."/>
            <person name="Soltis P."/>
            <person name="Zapata F."/>
        </authorList>
    </citation>
    <scope>NUCLEOTIDE SEQUENCE</scope>
    <source>
        <strain evidence="3">UCBG92.1500</strain>
        <tissue evidence="3">Leaf</tissue>
    </source>
</reference>
<proteinExistence type="predicted"/>
<dbReference type="AlphaFoldDB" id="A0AA88QWQ4"/>
<dbReference type="PANTHER" id="PTHR33681">
    <property type="entry name" value="BINDING PROTEIN, PUTATIVE, EXPRESSED-RELATED"/>
    <property type="match status" value="1"/>
</dbReference>
<organism evidence="3 4">
    <name type="scientific">Escallonia rubra</name>
    <dbReference type="NCBI Taxonomy" id="112253"/>
    <lineage>
        <taxon>Eukaryota</taxon>
        <taxon>Viridiplantae</taxon>
        <taxon>Streptophyta</taxon>
        <taxon>Embryophyta</taxon>
        <taxon>Tracheophyta</taxon>
        <taxon>Spermatophyta</taxon>
        <taxon>Magnoliopsida</taxon>
        <taxon>eudicotyledons</taxon>
        <taxon>Gunneridae</taxon>
        <taxon>Pentapetalae</taxon>
        <taxon>asterids</taxon>
        <taxon>campanulids</taxon>
        <taxon>Escalloniales</taxon>
        <taxon>Escalloniaceae</taxon>
        <taxon>Escallonia</taxon>
    </lineage>
</organism>
<evidence type="ECO:0000256" key="1">
    <source>
        <dbReference type="SAM" id="Phobius"/>
    </source>
</evidence>
<evidence type="ECO:0000313" key="3">
    <source>
        <dbReference type="EMBL" id="KAK2967105.1"/>
    </source>
</evidence>
<keyword evidence="1" id="KW-0472">Membrane</keyword>
<gene>
    <name evidence="3" type="ORF">RJ640_010001</name>
</gene>
<keyword evidence="1" id="KW-0812">Transmembrane</keyword>
<dbReference type="SUPFAM" id="SSF49899">
    <property type="entry name" value="Concanavalin A-like lectins/glucanases"/>
    <property type="match status" value="2"/>
</dbReference>
<dbReference type="Gene3D" id="2.60.120.200">
    <property type="match status" value="1"/>
</dbReference>
<accession>A0AA88QWQ4</accession>
<feature type="transmembrane region" description="Helical" evidence="1">
    <location>
        <begin position="322"/>
        <end position="342"/>
    </location>
</feature>
<dbReference type="InterPro" id="IPR013320">
    <property type="entry name" value="ConA-like_dom_sf"/>
</dbReference>
<comment type="caution">
    <text evidence="3">The sequence shown here is derived from an EMBL/GenBank/DDBJ whole genome shotgun (WGS) entry which is preliminary data.</text>
</comment>
<keyword evidence="4" id="KW-1185">Reference proteome</keyword>
<feature type="domain" description="Alginate lyase 2" evidence="2">
    <location>
        <begin position="53"/>
        <end position="226"/>
    </location>
</feature>
<dbReference type="EMBL" id="JAVXUO010003058">
    <property type="protein sequence ID" value="KAK2967105.1"/>
    <property type="molecule type" value="Genomic_DNA"/>
</dbReference>
<evidence type="ECO:0000259" key="2">
    <source>
        <dbReference type="Pfam" id="PF08787"/>
    </source>
</evidence>
<feature type="domain" description="Alginate lyase 2" evidence="2">
    <location>
        <begin position="276"/>
        <end position="465"/>
    </location>
</feature>